<keyword evidence="5" id="KW-0067">ATP-binding</keyword>
<dbReference type="Proteomes" id="UP000022835">
    <property type="component" value="Unassembled WGS sequence"/>
</dbReference>
<dbReference type="AlphaFoldDB" id="A0A064CL52"/>
<dbReference type="InterPro" id="IPR036651">
    <property type="entry name" value="Gln_synt_N_sf"/>
</dbReference>
<keyword evidence="6" id="KW-0460">Magnesium</keyword>
<dbReference type="InterPro" id="IPR008146">
    <property type="entry name" value="Gln_synth_cat_dom"/>
</dbReference>
<name>A0A064CL52_9MYCO</name>
<dbReference type="InterPro" id="IPR027303">
    <property type="entry name" value="Gln_synth_gly_rich_site"/>
</dbReference>
<keyword evidence="3 11" id="KW-0436">Ligase</keyword>
<dbReference type="PROSITE" id="PS51986">
    <property type="entry name" value="GS_BETA_GRASP"/>
    <property type="match status" value="1"/>
</dbReference>
<keyword evidence="4" id="KW-0547">Nucleotide-binding</keyword>
<dbReference type="NCBIfam" id="TIGR03105">
    <property type="entry name" value="gln_synth_III"/>
    <property type="match status" value="1"/>
</dbReference>
<dbReference type="InterPro" id="IPR014746">
    <property type="entry name" value="Gln_synth/guanido_kin_cat_dom"/>
</dbReference>
<dbReference type="Gene3D" id="3.30.590.10">
    <property type="entry name" value="Glutamine synthetase/guanido kinase, catalytic domain"/>
    <property type="match status" value="1"/>
</dbReference>
<dbReference type="GO" id="GO:0004356">
    <property type="term" value="F:glutamine synthetase activity"/>
    <property type="evidence" value="ECO:0007669"/>
    <property type="project" value="InterPro"/>
</dbReference>
<dbReference type="OrthoDB" id="9807095at2"/>
<dbReference type="PROSITE" id="PS00181">
    <property type="entry name" value="GLNA_ATP"/>
    <property type="match status" value="1"/>
</dbReference>
<keyword evidence="12" id="KW-1185">Reference proteome</keyword>
<dbReference type="RefSeq" id="WP_036341891.1">
    <property type="nucleotide sequence ID" value="NZ_JALN02000001.1"/>
</dbReference>
<dbReference type="GO" id="GO:0005524">
    <property type="term" value="F:ATP binding"/>
    <property type="evidence" value="ECO:0007669"/>
    <property type="project" value="UniProtKB-KW"/>
</dbReference>
<gene>
    <name evidence="11" type="ORF">Y900_011470</name>
</gene>
<sequence>MSATLAELAEASATKFILALFVDLRGKPCAKLVPVEAVDLLATEGVGFAGYAVGAMGQEPKDPDLMAMPDPESFTPIPFIKDGLAIVHCDPHVEGRPWPYAPRVILKSLIQRAADAGFEPWVGAEVEYFLLTRGADGTLATADTADTAAQPCYDARGVTRMYDHLTAISTAMNTLGWSNYANDHEDGNGQFEQNFQFADALTTADRVVTLRYLLSMIAAERGMVATFMPKPFSDRTGSGLHLHLSLTCGGTPVFPEESDDRGLGLSPTAYAFIGGILDHACALQAVVGPTVNSYKRTGALTTASGASWAPRLPTYGGNDRTHYIRVPDSQRVELRGGDGSANPYLAIAAALGAGIDGIKRSTDPGAIGNTDGRTALPPTLLHAVEEFEGDPVVTGVLDTVGDGVASYFAGIKRDEFFAYHSAVSPWEVDQYLTAF</sequence>
<dbReference type="Pfam" id="PF00120">
    <property type="entry name" value="Gln-synt_C"/>
    <property type="match status" value="1"/>
</dbReference>
<evidence type="ECO:0000256" key="4">
    <source>
        <dbReference type="ARBA" id="ARBA00022741"/>
    </source>
</evidence>
<proteinExistence type="inferred from homology"/>
<dbReference type="SUPFAM" id="SSF54368">
    <property type="entry name" value="Glutamine synthetase, N-terminal domain"/>
    <property type="match status" value="1"/>
</dbReference>
<dbReference type="STRING" id="1440774.Y900_011470"/>
<evidence type="ECO:0000259" key="9">
    <source>
        <dbReference type="PROSITE" id="PS51986"/>
    </source>
</evidence>
<evidence type="ECO:0000313" key="12">
    <source>
        <dbReference type="Proteomes" id="UP000022835"/>
    </source>
</evidence>
<reference evidence="11" key="1">
    <citation type="submission" date="2014-05" db="EMBL/GenBank/DDBJ databases">
        <title>Genome sequence of Mycobacterium aromaticivorans strain JS19b1T (= DSM 45407T).</title>
        <authorList>
            <person name="Kwak Y."/>
            <person name="Park G.-S."/>
            <person name="Li Q.X."/>
            <person name="Lee S.-E."/>
            <person name="Shin J.-H."/>
        </authorList>
    </citation>
    <scope>NUCLEOTIDE SEQUENCE [LARGE SCALE GENOMIC DNA]</scope>
    <source>
        <strain evidence="11">JS19b1</strain>
    </source>
</reference>
<comment type="caution">
    <text evidence="11">The sequence shown here is derived from an EMBL/GenBank/DDBJ whole genome shotgun (WGS) entry which is preliminary data.</text>
</comment>
<evidence type="ECO:0000313" key="11">
    <source>
        <dbReference type="EMBL" id="KDE99542.1"/>
    </source>
</evidence>
<dbReference type="InterPro" id="IPR008147">
    <property type="entry name" value="Gln_synt_N"/>
</dbReference>
<evidence type="ECO:0000256" key="3">
    <source>
        <dbReference type="ARBA" id="ARBA00022598"/>
    </source>
</evidence>
<feature type="domain" description="GS beta-grasp" evidence="9">
    <location>
        <begin position="12"/>
        <end position="96"/>
    </location>
</feature>
<dbReference type="PROSITE" id="PS51987">
    <property type="entry name" value="GS_CATALYTIC"/>
    <property type="match status" value="1"/>
</dbReference>
<dbReference type="SUPFAM" id="SSF55931">
    <property type="entry name" value="Glutamine synthetase/guanido kinase"/>
    <property type="match status" value="1"/>
</dbReference>
<comment type="cofactor">
    <cofactor evidence="1">
        <name>Mg(2+)</name>
        <dbReference type="ChEBI" id="CHEBI:18420"/>
    </cofactor>
</comment>
<dbReference type="eggNOG" id="COG0174">
    <property type="taxonomic scope" value="Bacteria"/>
</dbReference>
<evidence type="ECO:0000256" key="2">
    <source>
        <dbReference type="ARBA" id="ARBA00009897"/>
    </source>
</evidence>
<dbReference type="PANTHER" id="PTHR43785">
    <property type="entry name" value="GAMMA-GLUTAMYLPUTRESCINE SYNTHETASE"/>
    <property type="match status" value="1"/>
</dbReference>
<evidence type="ECO:0000256" key="6">
    <source>
        <dbReference type="ARBA" id="ARBA00022842"/>
    </source>
</evidence>
<evidence type="ECO:0000256" key="5">
    <source>
        <dbReference type="ARBA" id="ARBA00022840"/>
    </source>
</evidence>
<accession>A0A064CL52</accession>
<comment type="similarity">
    <text evidence="2 7 8">Belongs to the glutamine synthetase family.</text>
</comment>
<evidence type="ECO:0000256" key="8">
    <source>
        <dbReference type="RuleBase" id="RU000384"/>
    </source>
</evidence>
<protein>
    <submittedName>
        <fullName evidence="11">Glutamate--ammonia ligase</fullName>
    </submittedName>
</protein>
<dbReference type="Gene3D" id="3.10.20.70">
    <property type="entry name" value="Glutamine synthetase, N-terminal domain"/>
    <property type="match status" value="1"/>
</dbReference>
<organism evidence="11 12">
    <name type="scientific">Mycolicibacterium aromaticivorans JS19b1 = JCM 16368</name>
    <dbReference type="NCBI Taxonomy" id="1440774"/>
    <lineage>
        <taxon>Bacteria</taxon>
        <taxon>Bacillati</taxon>
        <taxon>Actinomycetota</taxon>
        <taxon>Actinomycetes</taxon>
        <taxon>Mycobacteriales</taxon>
        <taxon>Mycobacteriaceae</taxon>
        <taxon>Mycolicibacterium</taxon>
    </lineage>
</organism>
<dbReference type="InterPro" id="IPR017536">
    <property type="entry name" value="Glutamine_synthetase_typeIII"/>
</dbReference>
<dbReference type="EMBL" id="JALN02000001">
    <property type="protein sequence ID" value="KDE99542.1"/>
    <property type="molecule type" value="Genomic_DNA"/>
</dbReference>
<dbReference type="GO" id="GO:0006542">
    <property type="term" value="P:glutamine biosynthetic process"/>
    <property type="evidence" value="ECO:0007669"/>
    <property type="project" value="InterPro"/>
</dbReference>
<feature type="domain" description="GS catalytic" evidence="10">
    <location>
        <begin position="102"/>
        <end position="435"/>
    </location>
</feature>
<evidence type="ECO:0000259" key="10">
    <source>
        <dbReference type="PROSITE" id="PS51987"/>
    </source>
</evidence>
<evidence type="ECO:0000256" key="1">
    <source>
        <dbReference type="ARBA" id="ARBA00001946"/>
    </source>
</evidence>
<dbReference type="PANTHER" id="PTHR43785:SF14">
    <property type="entry name" value="GLUTAMINE SYNTHETASE"/>
    <property type="match status" value="1"/>
</dbReference>
<evidence type="ECO:0000256" key="7">
    <source>
        <dbReference type="PROSITE-ProRule" id="PRU01330"/>
    </source>
</evidence>
<dbReference type="SMART" id="SM01230">
    <property type="entry name" value="Gln-synt_C"/>
    <property type="match status" value="1"/>
</dbReference>